<feature type="compositionally biased region" description="Polar residues" evidence="4">
    <location>
        <begin position="1116"/>
        <end position="1126"/>
    </location>
</feature>
<evidence type="ECO:0000256" key="3">
    <source>
        <dbReference type="ARBA" id="ARBA00022833"/>
    </source>
</evidence>
<dbReference type="GO" id="GO:0032483">
    <property type="term" value="P:regulation of Rab protein signal transduction"/>
    <property type="evidence" value="ECO:0007669"/>
    <property type="project" value="TreeGrafter"/>
</dbReference>
<keyword evidence="3" id="KW-0862">Zinc</keyword>
<dbReference type="InterPro" id="IPR004146">
    <property type="entry name" value="DC1"/>
</dbReference>
<dbReference type="PANTHER" id="PTHR12296">
    <property type="entry name" value="DENN DOMAIN-CONTAINING PROTEIN 4"/>
    <property type="match status" value="1"/>
</dbReference>
<evidence type="ECO:0000256" key="1">
    <source>
        <dbReference type="ARBA" id="ARBA00022723"/>
    </source>
</evidence>
<accession>A0A2T7A9K0</accession>
<dbReference type="SUPFAM" id="SSF57889">
    <property type="entry name" value="Cysteine-rich domain"/>
    <property type="match status" value="1"/>
</dbReference>
<keyword evidence="8" id="KW-1185">Reference proteome</keyword>
<feature type="compositionally biased region" description="Polar residues" evidence="4">
    <location>
        <begin position="751"/>
        <end position="761"/>
    </location>
</feature>
<dbReference type="SMART" id="SM00801">
    <property type="entry name" value="dDENN"/>
    <property type="match status" value="1"/>
</dbReference>
<name>A0A2T7A9K0_TUBBO</name>
<dbReference type="SMART" id="SM00800">
    <property type="entry name" value="uDENN"/>
    <property type="match status" value="1"/>
</dbReference>
<dbReference type="AlphaFoldDB" id="A0A2T7A9K0"/>
<dbReference type="Pfam" id="PF03456">
    <property type="entry name" value="uDENN"/>
    <property type="match status" value="1"/>
</dbReference>
<evidence type="ECO:0000256" key="4">
    <source>
        <dbReference type="SAM" id="MobiDB-lite"/>
    </source>
</evidence>
<dbReference type="InterPro" id="IPR002219">
    <property type="entry name" value="PKC_DAG/PE"/>
</dbReference>
<dbReference type="OrthoDB" id="6019893at2759"/>
<dbReference type="PROSITE" id="PS50081">
    <property type="entry name" value="ZF_DAG_PE_2"/>
    <property type="match status" value="1"/>
</dbReference>
<dbReference type="GO" id="GO:0031410">
    <property type="term" value="C:cytoplasmic vesicle"/>
    <property type="evidence" value="ECO:0007669"/>
    <property type="project" value="TreeGrafter"/>
</dbReference>
<dbReference type="Proteomes" id="UP000244722">
    <property type="component" value="Unassembled WGS sequence"/>
</dbReference>
<feature type="region of interest" description="Disordered" evidence="4">
    <location>
        <begin position="62"/>
        <end position="151"/>
    </location>
</feature>
<dbReference type="Pfam" id="PF03455">
    <property type="entry name" value="dDENN"/>
    <property type="match status" value="1"/>
</dbReference>
<feature type="compositionally biased region" description="Polar residues" evidence="4">
    <location>
        <begin position="117"/>
        <end position="126"/>
    </location>
</feature>
<feature type="domain" description="Phorbol-ester/DAG-type" evidence="5">
    <location>
        <begin position="886"/>
        <end position="933"/>
    </location>
</feature>
<protein>
    <submittedName>
        <fullName evidence="7">AEX-3 domain-domain-containing protein</fullName>
    </submittedName>
</protein>
<dbReference type="GO" id="GO:0046872">
    <property type="term" value="F:metal ion binding"/>
    <property type="evidence" value="ECO:0007669"/>
    <property type="project" value="UniProtKB-KW"/>
</dbReference>
<evidence type="ECO:0000259" key="6">
    <source>
        <dbReference type="PROSITE" id="PS50211"/>
    </source>
</evidence>
<dbReference type="Pfam" id="PF03107">
    <property type="entry name" value="C1_2"/>
    <property type="match status" value="1"/>
</dbReference>
<dbReference type="Gene3D" id="3.40.50.11500">
    <property type="match status" value="1"/>
</dbReference>
<feature type="region of interest" description="Disordered" evidence="4">
    <location>
        <begin position="799"/>
        <end position="841"/>
    </location>
</feature>
<dbReference type="Pfam" id="PF02141">
    <property type="entry name" value="DENN"/>
    <property type="match status" value="1"/>
</dbReference>
<dbReference type="InterPro" id="IPR046349">
    <property type="entry name" value="C1-like_sf"/>
</dbReference>
<feature type="domain" description="UDENN" evidence="6">
    <location>
        <begin position="253"/>
        <end position="1017"/>
    </location>
</feature>
<organism evidence="7 8">
    <name type="scientific">Tuber borchii</name>
    <name type="common">White truffle</name>
    <dbReference type="NCBI Taxonomy" id="42251"/>
    <lineage>
        <taxon>Eukaryota</taxon>
        <taxon>Fungi</taxon>
        <taxon>Dikarya</taxon>
        <taxon>Ascomycota</taxon>
        <taxon>Pezizomycotina</taxon>
        <taxon>Pezizomycetes</taxon>
        <taxon>Pezizales</taxon>
        <taxon>Tuberaceae</taxon>
        <taxon>Tuber</taxon>
    </lineage>
</organism>
<evidence type="ECO:0000313" key="8">
    <source>
        <dbReference type="Proteomes" id="UP000244722"/>
    </source>
</evidence>
<feature type="compositionally biased region" description="Low complexity" evidence="4">
    <location>
        <begin position="831"/>
        <end position="841"/>
    </location>
</feature>
<dbReference type="InterPro" id="IPR005112">
    <property type="entry name" value="dDENN_dom"/>
</dbReference>
<feature type="compositionally biased region" description="Low complexity" evidence="4">
    <location>
        <begin position="127"/>
        <end position="143"/>
    </location>
</feature>
<gene>
    <name evidence="7" type="ORF">B9Z19DRAFT_1117980</name>
</gene>
<dbReference type="PROSITE" id="PS50211">
    <property type="entry name" value="DENN"/>
    <property type="match status" value="1"/>
</dbReference>
<dbReference type="EMBL" id="NESQ01000001">
    <property type="protein sequence ID" value="PUU84395.1"/>
    <property type="molecule type" value="Genomic_DNA"/>
</dbReference>
<dbReference type="InterPro" id="IPR005113">
    <property type="entry name" value="uDENN_dom"/>
</dbReference>
<dbReference type="SMART" id="SM00799">
    <property type="entry name" value="DENN"/>
    <property type="match status" value="1"/>
</dbReference>
<dbReference type="InterPro" id="IPR001194">
    <property type="entry name" value="cDENN_dom"/>
</dbReference>
<dbReference type="CDD" id="cd00029">
    <property type="entry name" value="C1"/>
    <property type="match status" value="1"/>
</dbReference>
<evidence type="ECO:0000259" key="5">
    <source>
        <dbReference type="PROSITE" id="PS50081"/>
    </source>
</evidence>
<feature type="region of interest" description="Disordered" evidence="4">
    <location>
        <begin position="738"/>
        <end position="785"/>
    </location>
</feature>
<keyword evidence="1" id="KW-0479">Metal-binding</keyword>
<dbReference type="InterPro" id="IPR051696">
    <property type="entry name" value="DENN_Domain_GEFs"/>
</dbReference>
<evidence type="ECO:0000313" key="7">
    <source>
        <dbReference type="EMBL" id="PUU84395.1"/>
    </source>
</evidence>
<dbReference type="InterPro" id="IPR043153">
    <property type="entry name" value="DENN_C"/>
</dbReference>
<proteinExistence type="predicted"/>
<reference evidence="7 8" key="1">
    <citation type="submission" date="2017-04" db="EMBL/GenBank/DDBJ databases">
        <title>Draft genome sequence of Tuber borchii Vittad., a whitish edible truffle.</title>
        <authorList>
            <consortium name="DOE Joint Genome Institute"/>
            <person name="Murat C."/>
            <person name="Kuo A."/>
            <person name="Barry K.W."/>
            <person name="Clum A."/>
            <person name="Dockter R.B."/>
            <person name="Fauchery L."/>
            <person name="Iotti M."/>
            <person name="Kohler A."/>
            <person name="Labutti K."/>
            <person name="Lindquist E.A."/>
            <person name="Lipzen A."/>
            <person name="Ohm R.A."/>
            <person name="Wang M."/>
            <person name="Grigoriev I.V."/>
            <person name="Zambonelli A."/>
            <person name="Martin F.M."/>
        </authorList>
    </citation>
    <scope>NUCLEOTIDE SEQUENCE [LARGE SCALE GENOMIC DNA]</scope>
    <source>
        <strain evidence="7 8">Tbo3840</strain>
    </source>
</reference>
<comment type="caution">
    <text evidence="7">The sequence shown here is derived from an EMBL/GenBank/DDBJ whole genome shotgun (WGS) entry which is preliminary data.</text>
</comment>
<keyword evidence="2" id="KW-0677">Repeat</keyword>
<feature type="region of interest" description="Disordered" evidence="4">
    <location>
        <begin position="1107"/>
        <end position="1126"/>
    </location>
</feature>
<dbReference type="InterPro" id="IPR037516">
    <property type="entry name" value="Tripartite_DENN"/>
</dbReference>
<sequence>MNHPPSTEPPLADYFWIAGIDSISYGEHLAQDSKPTRRSFTEQLLEAIEAEEEVQETLLQAPAAVSRNGNRSPTTSNSLPSPPEEEEPQISPTTPVPNIQGGNNEVEGNEGGGFSSRAATPSNLMRNGSNSSNSTITNTNTGSQERVTTFKGMTDRDFDDALLKFAAERDSFLDELSFSAGTVVPNKPVMHPRAQRVVNEDISLQKTGSLRRRISLRDLTSMRRAPSAVNRASSIRTARRMSNYNSVIPTPQPLNSSPNMHPLKRKFEPVLLDRYPPKHLTEEAKRRGPFPDYVPMFAFPNDVNIVSADERPRSTWHGFTMTGADNARLHGICVTMWIPLNPKAAEDLERRCEEWRRDNMTDEERELATSLGERLAAERTKLSKLLAKLPSVVSDPVKREELDEEIIATEEKIGLMADLLRPVRHGAASKIEGLTDGETGLWIPRAYGILGKDASLVNFWKEWLKAVIVPMTSGAIQRVPLSSPKIGIWQPLERYVVNLCSESPAPDLSRTQVEVAVRELRMYARKEAANELPGSRNTDIYALFRSLSLPNVVTMFEFALAESRIILLSSHTSMLHIVSRALINLMYPLQWLGIYIPVLPARLLSALEAPCPYIVGIERRYEKLELPEEDFVCVDLDSDVIISSTPPVLLPRQQRRKLLSLLQLAAPHHNRYGVPVGPPQYAIETFPHNMFMSENAGIYTPNPHPSTLAKLVNLNSTSFGDAAVSDFAPRPLIFNAFLQSRAENPTRTDRPGTSGTMRGTSPPSPHSPKSAVHPPQTGNSAGRADTGFTLTATLRGKRSGNFDAASRRSSSFGFERTPTLRRPSLPFAHHSPSPSTSSLGTGDSQSIFNAYPPSVFAPSTLAASTIMPSMLMQPVRNTDTTKWVEGHCLQWKPTDVESVCSICDEKSDEGIYKCSSCRVSAHARCSSQIGLPCPVAFHSDQIRAAFVRCFASLFYTYRKFLGPATGDGKKAGNIYRFNMEGFLKSMPQENSMFIQMLEQTQAFSEFIHDRESKKASDPSIKLFDEVILSKKNRGKSGFFSKSSITYLQDTSEHIWQTTGAISIGSSSRHRSETTVATNRIPAKLDPTLMKEPPKLPKQPKQVPVIVHGAGRRKGSKTTPILQINGK</sequence>
<evidence type="ECO:0000256" key="2">
    <source>
        <dbReference type="ARBA" id="ARBA00022737"/>
    </source>
</evidence>
<dbReference type="PANTHER" id="PTHR12296:SF21">
    <property type="entry name" value="DENN DOMAIN-CONTAINING PROTEIN 3"/>
    <property type="match status" value="1"/>
</dbReference>